<dbReference type="Proteomes" id="UP000799438">
    <property type="component" value="Unassembled WGS sequence"/>
</dbReference>
<dbReference type="RefSeq" id="XP_033393431.1">
    <property type="nucleotide sequence ID" value="XM_033543520.1"/>
</dbReference>
<dbReference type="Gene3D" id="1.25.40.20">
    <property type="entry name" value="Ankyrin repeat-containing domain"/>
    <property type="match status" value="2"/>
</dbReference>
<feature type="repeat" description="ANK" evidence="3">
    <location>
        <begin position="319"/>
        <end position="351"/>
    </location>
</feature>
<sequence>MKLLELPLDVFLTVLDVIVLELGLKASMRARLVCRCLASAIPEALYRTSVIEQAYAPNMFLIMYRSEIVTQYLLYRTRTGRTCTHPLVQTIHQTVQMLAQYAGWKHDSEKVEMLYRASCSCLGLYKNRGVLWSFQRAPDLLMEYEGGIPANCLTIAAWIGDIALIKHIGLEPSVRSFFGRPLWAAAAQGHLIVVKHFLDSGVMTKMPDEENHDVFNIASSPLQVAAYMGQESIVQLFLNPQYYNATVQHWERSAIISAAKGGYPDILTLLIHHYKSVGYLDDLMTTLHGGLIATCRLGMHRTVQVLLQHGAKPIYTDMFPRTCLQWAATTGNAALVKMLLDAGAGLEPATEPYFPNGRTMPTKMVWKDALSEAHDRGHKEVERLIRARMVELRK</sequence>
<evidence type="ECO:0000313" key="5">
    <source>
        <dbReference type="Proteomes" id="UP000799438"/>
    </source>
</evidence>
<dbReference type="PANTHER" id="PTHR24198:SF165">
    <property type="entry name" value="ANKYRIN REPEAT-CONTAINING PROTEIN-RELATED"/>
    <property type="match status" value="1"/>
</dbReference>
<name>A0A6A6B1M0_9PEZI</name>
<dbReference type="OrthoDB" id="3799607at2759"/>
<dbReference type="InterPro" id="IPR002110">
    <property type="entry name" value="Ankyrin_rpt"/>
</dbReference>
<keyword evidence="2 3" id="KW-0040">ANK repeat</keyword>
<organism evidence="4 5">
    <name type="scientific">Aplosporella prunicola CBS 121167</name>
    <dbReference type="NCBI Taxonomy" id="1176127"/>
    <lineage>
        <taxon>Eukaryota</taxon>
        <taxon>Fungi</taxon>
        <taxon>Dikarya</taxon>
        <taxon>Ascomycota</taxon>
        <taxon>Pezizomycotina</taxon>
        <taxon>Dothideomycetes</taxon>
        <taxon>Dothideomycetes incertae sedis</taxon>
        <taxon>Botryosphaeriales</taxon>
        <taxon>Aplosporellaceae</taxon>
        <taxon>Aplosporella</taxon>
    </lineage>
</organism>
<keyword evidence="5" id="KW-1185">Reference proteome</keyword>
<dbReference type="Pfam" id="PF12796">
    <property type="entry name" value="Ank_2"/>
    <property type="match status" value="1"/>
</dbReference>
<proteinExistence type="predicted"/>
<evidence type="ECO:0000256" key="3">
    <source>
        <dbReference type="PROSITE-ProRule" id="PRU00023"/>
    </source>
</evidence>
<evidence type="ECO:0000256" key="2">
    <source>
        <dbReference type="ARBA" id="ARBA00023043"/>
    </source>
</evidence>
<dbReference type="InterPro" id="IPR036770">
    <property type="entry name" value="Ankyrin_rpt-contain_sf"/>
</dbReference>
<dbReference type="PANTHER" id="PTHR24198">
    <property type="entry name" value="ANKYRIN REPEAT AND PROTEIN KINASE DOMAIN-CONTAINING PROTEIN"/>
    <property type="match status" value="1"/>
</dbReference>
<dbReference type="Pfam" id="PF00023">
    <property type="entry name" value="Ank"/>
    <property type="match status" value="1"/>
</dbReference>
<reference evidence="4" key="1">
    <citation type="journal article" date="2020" name="Stud. Mycol.">
        <title>101 Dothideomycetes genomes: a test case for predicting lifestyles and emergence of pathogens.</title>
        <authorList>
            <person name="Haridas S."/>
            <person name="Albert R."/>
            <person name="Binder M."/>
            <person name="Bloem J."/>
            <person name="Labutti K."/>
            <person name="Salamov A."/>
            <person name="Andreopoulos B."/>
            <person name="Baker S."/>
            <person name="Barry K."/>
            <person name="Bills G."/>
            <person name="Bluhm B."/>
            <person name="Cannon C."/>
            <person name="Castanera R."/>
            <person name="Culley D."/>
            <person name="Daum C."/>
            <person name="Ezra D."/>
            <person name="Gonzalez J."/>
            <person name="Henrissat B."/>
            <person name="Kuo A."/>
            <person name="Liang C."/>
            <person name="Lipzen A."/>
            <person name="Lutzoni F."/>
            <person name="Magnuson J."/>
            <person name="Mondo S."/>
            <person name="Nolan M."/>
            <person name="Ohm R."/>
            <person name="Pangilinan J."/>
            <person name="Park H.-J."/>
            <person name="Ramirez L."/>
            <person name="Alfaro M."/>
            <person name="Sun H."/>
            <person name="Tritt A."/>
            <person name="Yoshinaga Y."/>
            <person name="Zwiers L.-H."/>
            <person name="Turgeon B."/>
            <person name="Goodwin S."/>
            <person name="Spatafora J."/>
            <person name="Crous P."/>
            <person name="Grigoriev I."/>
        </authorList>
    </citation>
    <scope>NUCLEOTIDE SEQUENCE</scope>
    <source>
        <strain evidence="4">CBS 121167</strain>
    </source>
</reference>
<accession>A0A6A6B1M0</accession>
<evidence type="ECO:0000313" key="4">
    <source>
        <dbReference type="EMBL" id="KAF2137716.1"/>
    </source>
</evidence>
<dbReference type="EMBL" id="ML995500">
    <property type="protein sequence ID" value="KAF2137716.1"/>
    <property type="molecule type" value="Genomic_DNA"/>
</dbReference>
<dbReference type="SMART" id="SM00248">
    <property type="entry name" value="ANK"/>
    <property type="match status" value="5"/>
</dbReference>
<dbReference type="PROSITE" id="PS50088">
    <property type="entry name" value="ANK_REPEAT"/>
    <property type="match status" value="1"/>
</dbReference>
<dbReference type="GeneID" id="54301017"/>
<gene>
    <name evidence="4" type="ORF">K452DRAFT_312102</name>
</gene>
<dbReference type="SUPFAM" id="SSF48403">
    <property type="entry name" value="Ankyrin repeat"/>
    <property type="match status" value="1"/>
</dbReference>
<evidence type="ECO:0000256" key="1">
    <source>
        <dbReference type="ARBA" id="ARBA00022737"/>
    </source>
</evidence>
<keyword evidence="1" id="KW-0677">Repeat</keyword>
<dbReference type="AlphaFoldDB" id="A0A6A6B1M0"/>
<protein>
    <submittedName>
        <fullName evidence="4">Uncharacterized protein</fullName>
    </submittedName>
</protein>